<evidence type="ECO:0000313" key="1">
    <source>
        <dbReference type="EMBL" id="OBX84518.1"/>
    </source>
</evidence>
<accession>A0A1B8QL92</accession>
<proteinExistence type="predicted"/>
<dbReference type="STRING" id="478.A7456_10610"/>
<reference evidence="2 4" key="2">
    <citation type="submission" date="2020-12" db="EMBL/GenBank/DDBJ databases">
        <title>FDA dAtabase for Regulatory Grade micrObial Sequences (FDA-ARGOS): Supporting development and validation of Infectious Disease Dx tests.</title>
        <authorList>
            <person name="Sproer C."/>
            <person name="Gronow S."/>
            <person name="Severitt S."/>
            <person name="Schroder I."/>
            <person name="Tallon L."/>
            <person name="Sadzewicz L."/>
            <person name="Zhao X."/>
            <person name="Boylan J."/>
            <person name="Ott S."/>
            <person name="Bowen H."/>
            <person name="Vavikolanu K."/>
            <person name="Mehta A."/>
            <person name="Aluvathingal J."/>
            <person name="Nadendla S."/>
            <person name="Lowell S."/>
            <person name="Myers T."/>
            <person name="Yan Y."/>
            <person name="Sichtig H."/>
        </authorList>
    </citation>
    <scope>NUCLEOTIDE SEQUENCE [LARGE SCALE GENOMIC DNA]</scope>
    <source>
        <strain evidence="2 4">FDAARGOS_869</strain>
    </source>
</reference>
<protein>
    <submittedName>
        <fullName evidence="1">Uncharacterized protein</fullName>
    </submittedName>
</protein>
<name>A0A1B8QL92_MORNO</name>
<dbReference type="RefSeq" id="WP_067008734.1">
    <property type="nucleotide sequence ID" value="NZ_CP065728.1"/>
</dbReference>
<dbReference type="Proteomes" id="UP000594834">
    <property type="component" value="Chromosome"/>
</dbReference>
<dbReference type="EMBL" id="CP065728">
    <property type="protein sequence ID" value="QPT45483.1"/>
    <property type="molecule type" value="Genomic_DNA"/>
</dbReference>
<dbReference type="AlphaFoldDB" id="A0A1B8QL92"/>
<evidence type="ECO:0000313" key="2">
    <source>
        <dbReference type="EMBL" id="QPT45483.1"/>
    </source>
</evidence>
<evidence type="ECO:0000313" key="3">
    <source>
        <dbReference type="Proteomes" id="UP000092575"/>
    </source>
</evidence>
<organism evidence="1 3">
    <name type="scientific">Moraxella nonliquefaciens</name>
    <dbReference type="NCBI Taxonomy" id="478"/>
    <lineage>
        <taxon>Bacteria</taxon>
        <taxon>Pseudomonadati</taxon>
        <taxon>Pseudomonadota</taxon>
        <taxon>Gammaproteobacteria</taxon>
        <taxon>Moraxellales</taxon>
        <taxon>Moraxellaceae</taxon>
        <taxon>Moraxella</taxon>
    </lineage>
</organism>
<gene>
    <name evidence="1" type="ORF">A7456_10610</name>
    <name evidence="2" type="ORF">I6G26_05775</name>
</gene>
<dbReference type="Proteomes" id="UP000092575">
    <property type="component" value="Unassembled WGS sequence"/>
</dbReference>
<keyword evidence="4" id="KW-1185">Reference proteome</keyword>
<evidence type="ECO:0000313" key="4">
    <source>
        <dbReference type="Proteomes" id="UP000594834"/>
    </source>
</evidence>
<sequence>MKFEISNFNKKDTPTTHIKFAESDQSNLSVIEIFEYVQNRYLYEDIYCEIPDKYLIKELGRWIYTNSIMKKNIYFIRILSKNSGVDGG</sequence>
<reference evidence="1 3" key="1">
    <citation type="submission" date="2016-05" db="EMBL/GenBank/DDBJ databases">
        <title>Draft genome sequence of Moraxella nonliquefaciens CCUG 348T.</title>
        <authorList>
            <person name="Salva-Serra F."/>
            <person name="Engstrom-Jakobsson H."/>
            <person name="Thorell K."/>
            <person name="Gonzales-Siles L."/>
            <person name="Karlsson R."/>
            <person name="Boulund F."/>
            <person name="Engstrand L."/>
            <person name="Kristiansson E."/>
            <person name="Moore E."/>
        </authorList>
    </citation>
    <scope>NUCLEOTIDE SEQUENCE [LARGE SCALE GENOMIC DNA]</scope>
    <source>
        <strain evidence="1 3">CCUG 348</strain>
    </source>
</reference>
<dbReference type="EMBL" id="LXTW01000015">
    <property type="protein sequence ID" value="OBX84518.1"/>
    <property type="molecule type" value="Genomic_DNA"/>
</dbReference>